<sequence length="53" mass="6025">MIALSILDHSSFSTSLQLLIAFVCMDTGMLNKFLESVRIISENKIRTFCMILE</sequence>
<accession>A0A2P2MBA4</accession>
<reference evidence="1" key="1">
    <citation type="submission" date="2018-02" db="EMBL/GenBank/DDBJ databases">
        <title>Rhizophora mucronata_Transcriptome.</title>
        <authorList>
            <person name="Meera S.P."/>
            <person name="Sreeshan A."/>
            <person name="Augustine A."/>
        </authorList>
    </citation>
    <scope>NUCLEOTIDE SEQUENCE</scope>
    <source>
        <tissue evidence="1">Leaf</tissue>
    </source>
</reference>
<evidence type="ECO:0000313" key="1">
    <source>
        <dbReference type="EMBL" id="MBX27520.1"/>
    </source>
</evidence>
<dbReference type="EMBL" id="GGEC01047036">
    <property type="protein sequence ID" value="MBX27520.1"/>
    <property type="molecule type" value="Transcribed_RNA"/>
</dbReference>
<organism evidence="1">
    <name type="scientific">Rhizophora mucronata</name>
    <name type="common">Asiatic mangrove</name>
    <dbReference type="NCBI Taxonomy" id="61149"/>
    <lineage>
        <taxon>Eukaryota</taxon>
        <taxon>Viridiplantae</taxon>
        <taxon>Streptophyta</taxon>
        <taxon>Embryophyta</taxon>
        <taxon>Tracheophyta</taxon>
        <taxon>Spermatophyta</taxon>
        <taxon>Magnoliopsida</taxon>
        <taxon>eudicotyledons</taxon>
        <taxon>Gunneridae</taxon>
        <taxon>Pentapetalae</taxon>
        <taxon>rosids</taxon>
        <taxon>fabids</taxon>
        <taxon>Malpighiales</taxon>
        <taxon>Rhizophoraceae</taxon>
        <taxon>Rhizophora</taxon>
    </lineage>
</organism>
<proteinExistence type="predicted"/>
<protein>
    <submittedName>
        <fullName evidence="1">Uncharacterized protein</fullName>
    </submittedName>
</protein>
<name>A0A2P2MBA4_RHIMU</name>
<dbReference type="AlphaFoldDB" id="A0A2P2MBA4"/>